<feature type="transmembrane region" description="Helical" evidence="7">
    <location>
        <begin position="548"/>
        <end position="568"/>
    </location>
</feature>
<feature type="transmembrane region" description="Helical" evidence="7">
    <location>
        <begin position="468"/>
        <end position="490"/>
    </location>
</feature>
<dbReference type="Proteomes" id="UP000198287">
    <property type="component" value="Unassembled WGS sequence"/>
</dbReference>
<keyword evidence="2 7" id="KW-0812">Transmembrane</keyword>
<sequence length="661" mass="74168">MALRVVGATKSFGDKIVLNNLNITVDRGTIYALLGPSGCGKTTLLSCLVGGQKLDYGKIEIFGREIKRYRDGIPGSIIGFMPQEIALYDSFTITETFLYYGRLHCIPKKRILCKLGKLKDLLQLPMLDKYVAETSGGESRRISLGVALLHDPQLLILDEATVSLDPILRERVWEYLSNLVALEGKTVLLTTHFAEETRDCAKIGYLRDGKLLVEDSPQNLLDSYNATSVDNVVIQLCKLNSTDAIKIINQTKNQSQRPFEIAHPGIDTQLDICNPKTLNTYCMQVFSIIILSTTIGNTLLFLHVLGNDPIGLKLGLVMNNNPSCLSHGEFIVKQGRNFACEFIRILEHEGVNVVKMTTELDALDSVTSGQSSGYVVIPSNFTFHSNNRFVWNIHSDNESIEGSTISVKLDNSGAAYMNLYFLTQSLCNAVVKLFGEIAAGYDVDQRLVTPPLAFHAIYGNMNDPWNKFLAPMGILLTWSFLSTYMGLFHIRDRREGTLSRTLATGVDFNQILLSYYLADIPAIIVHCGTIVLLIWWDRGDEVKGSWTEIWLILILLRTTVSSLSYFLAGFVLNELEGIFVSLLFLWAGIYASDTFWPVESVAWWYRPFCYCLPATFPIRMMRSVMTRGWKLFAIFPYELGSIVGMIILLTLLTILNERRIT</sequence>
<dbReference type="PANTHER" id="PTHR43038">
    <property type="entry name" value="ATP-BINDING CASSETTE, SUB-FAMILY H, MEMBER 1"/>
    <property type="match status" value="1"/>
</dbReference>
<name>A0A226DFF6_FOLCA</name>
<keyword evidence="3" id="KW-0547">Nucleotide-binding</keyword>
<dbReference type="OrthoDB" id="6411086at2759"/>
<dbReference type="SUPFAM" id="SSF52540">
    <property type="entry name" value="P-loop containing nucleoside triphosphate hydrolases"/>
    <property type="match status" value="1"/>
</dbReference>
<dbReference type="EMBL" id="LNIX01000019">
    <property type="protein sequence ID" value="OXA44305.1"/>
    <property type="molecule type" value="Genomic_DNA"/>
</dbReference>
<dbReference type="GO" id="GO:0016020">
    <property type="term" value="C:membrane"/>
    <property type="evidence" value="ECO:0007669"/>
    <property type="project" value="UniProtKB-SubCell"/>
</dbReference>
<dbReference type="Gene3D" id="3.40.50.300">
    <property type="entry name" value="P-loop containing nucleotide triphosphate hydrolases"/>
    <property type="match status" value="1"/>
</dbReference>
<dbReference type="PANTHER" id="PTHR43038:SF3">
    <property type="entry name" value="ABC TRANSPORTER G FAMILY MEMBER 20 ISOFORM X1"/>
    <property type="match status" value="1"/>
</dbReference>
<dbReference type="InterPro" id="IPR027417">
    <property type="entry name" value="P-loop_NTPase"/>
</dbReference>
<evidence type="ECO:0000256" key="2">
    <source>
        <dbReference type="ARBA" id="ARBA00022692"/>
    </source>
</evidence>
<dbReference type="SMART" id="SM00382">
    <property type="entry name" value="AAA"/>
    <property type="match status" value="1"/>
</dbReference>
<dbReference type="AlphaFoldDB" id="A0A226DFF6"/>
<comment type="caution">
    <text evidence="9">The sequence shown here is derived from an EMBL/GenBank/DDBJ whole genome shotgun (WGS) entry which is preliminary data.</text>
</comment>
<feature type="transmembrane region" description="Helical" evidence="7">
    <location>
        <begin position="511"/>
        <end position="536"/>
    </location>
</feature>
<feature type="domain" description="ABC transporter" evidence="8">
    <location>
        <begin position="3"/>
        <end position="233"/>
    </location>
</feature>
<dbReference type="GO" id="GO:0005524">
    <property type="term" value="F:ATP binding"/>
    <property type="evidence" value="ECO:0007669"/>
    <property type="project" value="UniProtKB-KW"/>
</dbReference>
<evidence type="ECO:0000256" key="1">
    <source>
        <dbReference type="ARBA" id="ARBA00004141"/>
    </source>
</evidence>
<dbReference type="STRING" id="158441.A0A226DFF6"/>
<dbReference type="Pfam" id="PF12698">
    <property type="entry name" value="ABC2_membrane_3"/>
    <property type="match status" value="1"/>
</dbReference>
<reference evidence="9 10" key="1">
    <citation type="submission" date="2015-12" db="EMBL/GenBank/DDBJ databases">
        <title>The genome of Folsomia candida.</title>
        <authorList>
            <person name="Faddeeva A."/>
            <person name="Derks M.F."/>
            <person name="Anvar Y."/>
            <person name="Smit S."/>
            <person name="Van Straalen N."/>
            <person name="Roelofs D."/>
        </authorList>
    </citation>
    <scope>NUCLEOTIDE SEQUENCE [LARGE SCALE GENOMIC DNA]</scope>
    <source>
        <strain evidence="9 10">VU population</strain>
        <tissue evidence="9">Whole body</tissue>
    </source>
</reference>
<evidence type="ECO:0000259" key="8">
    <source>
        <dbReference type="PROSITE" id="PS50893"/>
    </source>
</evidence>
<keyword evidence="6 7" id="KW-0472">Membrane</keyword>
<organism evidence="9 10">
    <name type="scientific">Folsomia candida</name>
    <name type="common">Springtail</name>
    <dbReference type="NCBI Taxonomy" id="158441"/>
    <lineage>
        <taxon>Eukaryota</taxon>
        <taxon>Metazoa</taxon>
        <taxon>Ecdysozoa</taxon>
        <taxon>Arthropoda</taxon>
        <taxon>Hexapoda</taxon>
        <taxon>Collembola</taxon>
        <taxon>Entomobryomorpha</taxon>
        <taxon>Isotomoidea</taxon>
        <taxon>Isotomidae</taxon>
        <taxon>Proisotominae</taxon>
        <taxon>Folsomia</taxon>
    </lineage>
</organism>
<comment type="subcellular location">
    <subcellularLocation>
        <location evidence="1">Membrane</location>
        <topology evidence="1">Multi-pass membrane protein</topology>
    </subcellularLocation>
</comment>
<dbReference type="InterPro" id="IPR013525">
    <property type="entry name" value="ABC2_TM"/>
</dbReference>
<evidence type="ECO:0000313" key="9">
    <source>
        <dbReference type="EMBL" id="OXA44305.1"/>
    </source>
</evidence>
<dbReference type="GO" id="GO:0016887">
    <property type="term" value="F:ATP hydrolysis activity"/>
    <property type="evidence" value="ECO:0007669"/>
    <property type="project" value="InterPro"/>
</dbReference>
<evidence type="ECO:0000256" key="4">
    <source>
        <dbReference type="ARBA" id="ARBA00022840"/>
    </source>
</evidence>
<evidence type="ECO:0000313" key="10">
    <source>
        <dbReference type="Proteomes" id="UP000198287"/>
    </source>
</evidence>
<feature type="transmembrane region" description="Helical" evidence="7">
    <location>
        <begin position="575"/>
        <end position="591"/>
    </location>
</feature>
<proteinExistence type="predicted"/>
<evidence type="ECO:0000256" key="5">
    <source>
        <dbReference type="ARBA" id="ARBA00022989"/>
    </source>
</evidence>
<dbReference type="PROSITE" id="PS50893">
    <property type="entry name" value="ABC_TRANSPORTER_2"/>
    <property type="match status" value="1"/>
</dbReference>
<evidence type="ECO:0000256" key="7">
    <source>
        <dbReference type="SAM" id="Phobius"/>
    </source>
</evidence>
<dbReference type="InterPro" id="IPR003439">
    <property type="entry name" value="ABC_transporter-like_ATP-bd"/>
</dbReference>
<dbReference type="InterPro" id="IPR003593">
    <property type="entry name" value="AAA+_ATPase"/>
</dbReference>
<accession>A0A226DFF6</accession>
<keyword evidence="10" id="KW-1185">Reference proteome</keyword>
<dbReference type="CDD" id="cd03230">
    <property type="entry name" value="ABC_DR_subfamily_A"/>
    <property type="match status" value="1"/>
</dbReference>
<feature type="transmembrane region" description="Helical" evidence="7">
    <location>
        <begin position="632"/>
        <end position="655"/>
    </location>
</feature>
<keyword evidence="4" id="KW-0067">ATP-binding</keyword>
<gene>
    <name evidence="9" type="ORF">Fcan01_20834</name>
</gene>
<keyword evidence="5 7" id="KW-1133">Transmembrane helix</keyword>
<dbReference type="Pfam" id="PF00005">
    <property type="entry name" value="ABC_tran"/>
    <property type="match status" value="1"/>
</dbReference>
<protein>
    <submittedName>
        <fullName evidence="9">ABC transporter G family member 23</fullName>
    </submittedName>
</protein>
<evidence type="ECO:0000256" key="6">
    <source>
        <dbReference type="ARBA" id="ARBA00023136"/>
    </source>
</evidence>
<dbReference type="GO" id="GO:0140359">
    <property type="term" value="F:ABC-type transporter activity"/>
    <property type="evidence" value="ECO:0007669"/>
    <property type="project" value="InterPro"/>
</dbReference>
<evidence type="ECO:0000256" key="3">
    <source>
        <dbReference type="ARBA" id="ARBA00022741"/>
    </source>
</evidence>